<comment type="caution">
    <text evidence="3">The sequence shown here is derived from an EMBL/GenBank/DDBJ whole genome shotgun (WGS) entry which is preliminary data.</text>
</comment>
<dbReference type="Pfam" id="PF00497">
    <property type="entry name" value="SBP_bac_3"/>
    <property type="match status" value="1"/>
</dbReference>
<dbReference type="Gene3D" id="3.40.190.10">
    <property type="entry name" value="Periplasmic binding protein-like II"/>
    <property type="match status" value="2"/>
</dbReference>
<reference evidence="3 4" key="1">
    <citation type="submission" date="2014-07" db="EMBL/GenBank/DDBJ databases">
        <title>Draft genome sequence of Thalassospira profundimaris R8-17.</title>
        <authorList>
            <person name="Lai Q."/>
            <person name="Shao Z."/>
        </authorList>
    </citation>
    <scope>NUCLEOTIDE SEQUENCE [LARGE SCALE GENOMIC DNA]</scope>
    <source>
        <strain evidence="3 4">R8-17</strain>
    </source>
</reference>
<dbReference type="PANTHER" id="PTHR38834">
    <property type="entry name" value="PERIPLASMIC SUBSTRATE BINDING PROTEIN FAMILY 3"/>
    <property type="match status" value="1"/>
</dbReference>
<dbReference type="SUPFAM" id="SSF53850">
    <property type="entry name" value="Periplasmic binding protein-like II"/>
    <property type="match status" value="1"/>
</dbReference>
<keyword evidence="1" id="KW-0472">Membrane</keyword>
<feature type="transmembrane region" description="Helical" evidence="1">
    <location>
        <begin position="44"/>
        <end position="64"/>
    </location>
</feature>
<dbReference type="SMART" id="SM00062">
    <property type="entry name" value="PBPb"/>
    <property type="match status" value="1"/>
</dbReference>
<evidence type="ECO:0000259" key="2">
    <source>
        <dbReference type="SMART" id="SM00062"/>
    </source>
</evidence>
<organism evidence="3 4">
    <name type="scientific">Thalassospira profundimaris</name>
    <dbReference type="NCBI Taxonomy" id="502049"/>
    <lineage>
        <taxon>Bacteria</taxon>
        <taxon>Pseudomonadati</taxon>
        <taxon>Pseudomonadota</taxon>
        <taxon>Alphaproteobacteria</taxon>
        <taxon>Rhodospirillales</taxon>
        <taxon>Thalassospiraceae</taxon>
        <taxon>Thalassospira</taxon>
    </lineage>
</organism>
<dbReference type="AlphaFoldDB" id="A0A367VDC4"/>
<evidence type="ECO:0000313" key="4">
    <source>
        <dbReference type="Proteomes" id="UP000253061"/>
    </source>
</evidence>
<name>A0A367VDC4_9PROT</name>
<evidence type="ECO:0000313" key="3">
    <source>
        <dbReference type="EMBL" id="RCK23009.1"/>
    </source>
</evidence>
<dbReference type="Proteomes" id="UP000253061">
    <property type="component" value="Unassembled WGS sequence"/>
</dbReference>
<dbReference type="PANTHER" id="PTHR38834:SF3">
    <property type="entry name" value="SOLUTE-BINDING PROTEIN FAMILY 3_N-TERMINAL DOMAIN-CONTAINING PROTEIN"/>
    <property type="match status" value="1"/>
</dbReference>
<dbReference type="EMBL" id="JPWB01000003">
    <property type="protein sequence ID" value="RCK23009.1"/>
    <property type="molecule type" value="Genomic_DNA"/>
</dbReference>
<dbReference type="InterPro" id="IPR001638">
    <property type="entry name" value="Solute-binding_3/MltF_N"/>
</dbReference>
<keyword evidence="1" id="KW-0812">Transmembrane</keyword>
<feature type="domain" description="Solute-binding protein family 3/N-terminal" evidence="2">
    <location>
        <begin position="80"/>
        <end position="304"/>
    </location>
</feature>
<gene>
    <name evidence="3" type="ORF">TH6_08160</name>
</gene>
<evidence type="ECO:0000256" key="1">
    <source>
        <dbReference type="SAM" id="Phobius"/>
    </source>
</evidence>
<protein>
    <recommendedName>
        <fullName evidence="2">Solute-binding protein family 3/N-terminal domain-containing protein</fullName>
    </recommendedName>
</protein>
<proteinExistence type="predicted"/>
<accession>A0A367VDC4</accession>
<sequence>MAFPQVYWLHYPPETYDKRHSMFAIDGPDQACARNRDKLCAHRFVLLVQAFFVLLATVIVAGNAQAHALEKADPSHLVDALGVTLLTEEYPPFNFLDDQGHLRGIGAEVVQAMATRLGYGKDIDVLPWKRVLLRIDGEANVGVFSMTRTPQREESYQWVGPVVPINAGIFQRADSASPVHDIEDLRQAGLIGVQAGGAAELALRSYGFENLEPIHHSGGVVGMLEKGRIDLIVSSDIELYEQLKNSTLERDDVEMVYAFSSADLYLAFSAQTSPEIVRVWQHAYDEIVKDGQFDRIVSQYGVIMNQSPRIERGLLLSQ</sequence>
<keyword evidence="1" id="KW-1133">Transmembrane helix</keyword>